<accession>A0A832A4E0</accession>
<evidence type="ECO:0000256" key="5">
    <source>
        <dbReference type="ARBA" id="ARBA00023163"/>
    </source>
</evidence>
<dbReference type="Gene3D" id="3.40.50.300">
    <property type="entry name" value="P-loop containing nucleotide triphosphate hydrolases"/>
    <property type="match status" value="1"/>
</dbReference>
<dbReference type="PROSITE" id="PS50045">
    <property type="entry name" value="SIGMA54_INTERACT_4"/>
    <property type="match status" value="1"/>
</dbReference>
<dbReference type="InterPro" id="IPR000014">
    <property type="entry name" value="PAS"/>
</dbReference>
<organism evidence="9">
    <name type="scientific">Desulfacinum infernum</name>
    <dbReference type="NCBI Taxonomy" id="35837"/>
    <lineage>
        <taxon>Bacteria</taxon>
        <taxon>Pseudomonadati</taxon>
        <taxon>Thermodesulfobacteriota</taxon>
        <taxon>Syntrophobacteria</taxon>
        <taxon>Syntrophobacterales</taxon>
        <taxon>Syntrophobacteraceae</taxon>
        <taxon>Desulfacinum</taxon>
    </lineage>
</organism>
<dbReference type="InterPro" id="IPR025662">
    <property type="entry name" value="Sigma_54_int_dom_ATP-bd_1"/>
</dbReference>
<dbReference type="SUPFAM" id="SSF46689">
    <property type="entry name" value="Homeodomain-like"/>
    <property type="match status" value="1"/>
</dbReference>
<keyword evidence="2" id="KW-0067">ATP-binding</keyword>
<dbReference type="SUPFAM" id="SSF55785">
    <property type="entry name" value="PYP-like sensor domain (PAS domain)"/>
    <property type="match status" value="1"/>
</dbReference>
<dbReference type="Pfam" id="PF00158">
    <property type="entry name" value="Sigma54_activat"/>
    <property type="match status" value="1"/>
</dbReference>
<dbReference type="InterPro" id="IPR025944">
    <property type="entry name" value="Sigma_54_int_dom_CS"/>
</dbReference>
<keyword evidence="3" id="KW-0805">Transcription regulation</keyword>
<dbReference type="SUPFAM" id="SSF52540">
    <property type="entry name" value="P-loop containing nucleoside triphosphate hydrolases"/>
    <property type="match status" value="1"/>
</dbReference>
<dbReference type="Gene3D" id="1.10.10.60">
    <property type="entry name" value="Homeodomain-like"/>
    <property type="match status" value="1"/>
</dbReference>
<dbReference type="Gene3D" id="3.30.450.20">
    <property type="entry name" value="PAS domain"/>
    <property type="match status" value="1"/>
</dbReference>
<dbReference type="CDD" id="cd00009">
    <property type="entry name" value="AAA"/>
    <property type="match status" value="1"/>
</dbReference>
<dbReference type="GO" id="GO:0005524">
    <property type="term" value="F:ATP binding"/>
    <property type="evidence" value="ECO:0007669"/>
    <property type="project" value="UniProtKB-KW"/>
</dbReference>
<evidence type="ECO:0000256" key="6">
    <source>
        <dbReference type="SAM" id="MobiDB-lite"/>
    </source>
</evidence>
<evidence type="ECO:0000259" key="7">
    <source>
        <dbReference type="PROSITE" id="PS50045"/>
    </source>
</evidence>
<proteinExistence type="predicted"/>
<keyword evidence="1" id="KW-0547">Nucleotide-binding</keyword>
<dbReference type="PROSITE" id="PS00675">
    <property type="entry name" value="SIGMA54_INTERACT_1"/>
    <property type="match status" value="1"/>
</dbReference>
<dbReference type="Pfam" id="PF25601">
    <property type="entry name" value="AAA_lid_14"/>
    <property type="match status" value="1"/>
</dbReference>
<sequence length="486" mass="54426">MPDVQHETSSPTVSPPDPGSPPPLEWARTILDSIADGVFTVDADFRITFFNKAAERITGVPAQDALGRPCCEVFRANICETACALRHTMETGKAVVEQAVAILNAENREVPISISTALLKDDAGRTVGGVETFRDLTDVETLRREIHKKYRFGDILSKAPAMQRLFTILPQIAQSESTVLIQGESGTGKEVLARTIHSLSRRAKGPFVAVNCGALPDTLLESELFGHVAGAFTDAKRNRSGRFALAEGGTLFLDEIGDVSPALQVRLLRVLEERVYEPLGSSKSCKADVRIIAASNKDLEQLVEEGLFRKDLFYRINVVKLWLPPLSQRREDIPLLVNHFVDRFNRLQNKKIFGLSHEALQIFMTHDWPGNIRELENAVEHAFILCREGWIRPEHLPEHLQKVRAGFEPPRGWSLDDIEKRAIWEALERNQWKRMATARELGIDKNTLRRKILRHRLDALIPLQGRKPSSRPHPPNPAPSSGFGDP</sequence>
<dbReference type="InterPro" id="IPR002078">
    <property type="entry name" value="Sigma_54_int"/>
</dbReference>
<protein>
    <submittedName>
        <fullName evidence="9">PAS domain-containing protein</fullName>
    </submittedName>
</protein>
<evidence type="ECO:0000256" key="4">
    <source>
        <dbReference type="ARBA" id="ARBA00023125"/>
    </source>
</evidence>
<gene>
    <name evidence="9" type="ORF">ENS06_04125</name>
</gene>
<dbReference type="Pfam" id="PF13426">
    <property type="entry name" value="PAS_9"/>
    <property type="match status" value="1"/>
</dbReference>
<dbReference type="GO" id="GO:0043565">
    <property type="term" value="F:sequence-specific DNA binding"/>
    <property type="evidence" value="ECO:0007669"/>
    <property type="project" value="InterPro"/>
</dbReference>
<dbReference type="PANTHER" id="PTHR32071">
    <property type="entry name" value="TRANSCRIPTIONAL REGULATORY PROTEIN"/>
    <property type="match status" value="1"/>
</dbReference>
<feature type="region of interest" description="Disordered" evidence="6">
    <location>
        <begin position="1"/>
        <end position="23"/>
    </location>
</feature>
<dbReference type="FunFam" id="3.40.50.300:FF:000006">
    <property type="entry name" value="DNA-binding transcriptional regulator NtrC"/>
    <property type="match status" value="1"/>
</dbReference>
<dbReference type="InterPro" id="IPR025943">
    <property type="entry name" value="Sigma_54_int_dom_ATP-bd_2"/>
</dbReference>
<dbReference type="InterPro" id="IPR003593">
    <property type="entry name" value="AAA+_ATPase"/>
</dbReference>
<keyword evidence="4" id="KW-0238">DNA-binding</keyword>
<dbReference type="PROSITE" id="PS00676">
    <property type="entry name" value="SIGMA54_INTERACT_2"/>
    <property type="match status" value="1"/>
</dbReference>
<dbReference type="SMART" id="SM00382">
    <property type="entry name" value="AAA"/>
    <property type="match status" value="1"/>
</dbReference>
<evidence type="ECO:0000256" key="2">
    <source>
        <dbReference type="ARBA" id="ARBA00022840"/>
    </source>
</evidence>
<dbReference type="NCBIfam" id="TIGR00229">
    <property type="entry name" value="sensory_box"/>
    <property type="match status" value="1"/>
</dbReference>
<dbReference type="SMART" id="SM00091">
    <property type="entry name" value="PAS"/>
    <property type="match status" value="1"/>
</dbReference>
<name>A0A832A4E0_9BACT</name>
<evidence type="ECO:0000313" key="9">
    <source>
        <dbReference type="EMBL" id="HFK96499.1"/>
    </source>
</evidence>
<feature type="compositionally biased region" description="Pro residues" evidence="6">
    <location>
        <begin position="13"/>
        <end position="23"/>
    </location>
</feature>
<evidence type="ECO:0000259" key="8">
    <source>
        <dbReference type="PROSITE" id="PS50112"/>
    </source>
</evidence>
<dbReference type="InterPro" id="IPR027417">
    <property type="entry name" value="P-loop_NTPase"/>
</dbReference>
<dbReference type="InterPro" id="IPR002197">
    <property type="entry name" value="HTH_Fis"/>
</dbReference>
<feature type="domain" description="PAS" evidence="8">
    <location>
        <begin position="28"/>
        <end position="68"/>
    </location>
</feature>
<evidence type="ECO:0000256" key="1">
    <source>
        <dbReference type="ARBA" id="ARBA00022741"/>
    </source>
</evidence>
<dbReference type="InterPro" id="IPR009057">
    <property type="entry name" value="Homeodomain-like_sf"/>
</dbReference>
<dbReference type="GO" id="GO:0006355">
    <property type="term" value="P:regulation of DNA-templated transcription"/>
    <property type="evidence" value="ECO:0007669"/>
    <property type="project" value="InterPro"/>
</dbReference>
<reference evidence="9" key="1">
    <citation type="journal article" date="2020" name="mSystems">
        <title>Genome- and Community-Level Interaction Insights into Carbon Utilization and Element Cycling Functions of Hydrothermarchaeota in Hydrothermal Sediment.</title>
        <authorList>
            <person name="Zhou Z."/>
            <person name="Liu Y."/>
            <person name="Xu W."/>
            <person name="Pan J."/>
            <person name="Luo Z.H."/>
            <person name="Li M."/>
        </authorList>
    </citation>
    <scope>NUCLEOTIDE SEQUENCE [LARGE SCALE GENOMIC DNA]</scope>
    <source>
        <strain evidence="9">SpSt-456</strain>
    </source>
</reference>
<keyword evidence="5" id="KW-0804">Transcription</keyword>
<dbReference type="PRINTS" id="PR01590">
    <property type="entry name" value="HTHFIS"/>
</dbReference>
<dbReference type="EMBL" id="DSTK01000013">
    <property type="protein sequence ID" value="HFK96499.1"/>
    <property type="molecule type" value="Genomic_DNA"/>
</dbReference>
<dbReference type="PROSITE" id="PS50112">
    <property type="entry name" value="PAS"/>
    <property type="match status" value="1"/>
</dbReference>
<evidence type="ECO:0000256" key="3">
    <source>
        <dbReference type="ARBA" id="ARBA00023015"/>
    </source>
</evidence>
<dbReference type="Pfam" id="PF02954">
    <property type="entry name" value="HTH_8"/>
    <property type="match status" value="1"/>
</dbReference>
<comment type="caution">
    <text evidence="9">The sequence shown here is derived from an EMBL/GenBank/DDBJ whole genome shotgun (WGS) entry which is preliminary data.</text>
</comment>
<dbReference type="AlphaFoldDB" id="A0A832A4E0"/>
<feature type="domain" description="Sigma-54 factor interaction" evidence="7">
    <location>
        <begin position="155"/>
        <end position="384"/>
    </location>
</feature>
<dbReference type="Gene3D" id="1.10.8.60">
    <property type="match status" value="1"/>
</dbReference>
<feature type="region of interest" description="Disordered" evidence="6">
    <location>
        <begin position="463"/>
        <end position="486"/>
    </location>
</feature>
<dbReference type="InterPro" id="IPR035965">
    <property type="entry name" value="PAS-like_dom_sf"/>
</dbReference>
<dbReference type="PROSITE" id="PS00688">
    <property type="entry name" value="SIGMA54_INTERACT_3"/>
    <property type="match status" value="1"/>
</dbReference>
<dbReference type="InterPro" id="IPR058031">
    <property type="entry name" value="AAA_lid_NorR"/>
</dbReference>
<dbReference type="CDD" id="cd00130">
    <property type="entry name" value="PAS"/>
    <property type="match status" value="1"/>
</dbReference>